<sequence>MGLNILLKIAIIFLFFTVVDICGHFIFKTKRNVPEWLLTIGVVLAFAGTTFLGVRAYFTDADTNDQNIYMAYCYMKEGNIDQAAILLDDIAGSFEEKELLSVACDVMNGDYMNGHFKLQELSEQNGISKAGKAYLTALDNYCSGKLGMISGGEKAYTDYESYLSDLEKEDGVQETAWSGESDDTGNASNETLTDSLTAYIEDLDFTRKEQREFEEAYELDNKIHGVAVTDLTEDDIRDLKHTYGETEEVLRREISYYVYQNDFDKAKDIASELNKNFKSPENTVIYTDVIVEEVYRNTRDQNYTEDSFDMKDDEIKSLVKKAERAKEKAQKLIDDEGYDGAHADEINELLEEADSYYKDASYVPIKRAVNYVLVQEPYRGDDTGFYELQLSKLYLAMDDRDTANEHLHNVIDNSAKISDSSLLKDVIDEVVTQYNQISDDSYNAELNAAVNDMVDKQSSQVVPVSEETINGSFNSYVATTLKYDRISIHISRIDTTDYPAIRAYININGTKDSKEELADQFTKEDFSVIDTQYEITDFTLHSGAESEGASIGIVMDKSGSMEGAALENAKQAAAEAVDHITAEKMMIISYDNEAYLEQTLTSKSGTLKNSINNISSGGGTNISAGLNLALDNLESANGSRAVILMSDGQDGGSEEDMQAAVDRAVELGISVYTVGFGECDDAYMQAIAEYTGGKFVKAEASTELSDIYLYLQKYIVNNYSIEYTVTRNPEADPRFLTVDIAEYNASETKDYYINEENRPEDLGQDDLIRKVDENTLGISSVTPGNASEKDVKAGITVTVNGGGFADIESVFIGNTALTDIQVTDRTSLTGVLTGELTAGIYDVKVRTTDGRVVTGSAAFKVFKAGTSESVRIGDMTITADSIGQVADDRLVASGNVMINGFMHCSGDMEMIVADMDPELELVSGKTIKAGDSGTIQGDGKLYVSYTEMQEKSSRFADLVMNGRDYIVAESGFYATIDEEKTSFDQNLSNMNISIPFIMDIKAAEVKLYSNRLQIDIDSIRVDKMIKSGIKSLKHETGANKYKKTEKPQERASLKEFGVSDFFKGFDISASVAVTADGLEFGGELTLSPDDKISFGIFGINEMSVKLNSLDPEHEYWKIGGKIDFSTSIGAFGNTGISGFDGYLSSYYWIPDTVKLDANLRPGPRVCEIMEINKVGGELQGMSTLLIGLYDSLVSEETKKILNAGIDQTLYDKDIKLIGTVEAEADLFGCFGDENTGNQWMKKFRQWGEIGNAKGQVEINFSEPEFAVSAEMSLLGAEKAKAGAKINKDGLDISAALELGISGFGCEVKGSAAANLGGNFTDRYIKIGVNGNVDMAPVDVHAKGDCKLTIDWDREFSKAKVTLNYKANNGKQQEKSIWYDEDGGLFLWDKISTSSN</sequence>
<feature type="domain" description="VWFA" evidence="4">
    <location>
        <begin position="550"/>
        <end position="719"/>
    </location>
</feature>
<evidence type="ECO:0000259" key="4">
    <source>
        <dbReference type="PROSITE" id="PS50234"/>
    </source>
</evidence>
<dbReference type="Gene3D" id="2.60.40.10">
    <property type="entry name" value="Immunoglobulins"/>
    <property type="match status" value="1"/>
</dbReference>
<dbReference type="RefSeq" id="WP_186847706.1">
    <property type="nucleotide sequence ID" value="NZ_JACOOX010000004.1"/>
</dbReference>
<gene>
    <name evidence="5" type="ORF">H8S09_08780</name>
</gene>
<protein>
    <submittedName>
        <fullName evidence="5">VWA domain-containing protein</fullName>
    </submittedName>
</protein>
<dbReference type="PANTHER" id="PTHR10579:SF43">
    <property type="entry name" value="ZINC FINGER (C3HC4-TYPE RING FINGER) FAMILY PROTEIN"/>
    <property type="match status" value="1"/>
</dbReference>
<accession>A0A8I0AK55</accession>
<dbReference type="PROSITE" id="PS50234">
    <property type="entry name" value="VWFA"/>
    <property type="match status" value="1"/>
</dbReference>
<name>A0A8I0AK55_9FIRM</name>
<dbReference type="InterPro" id="IPR013783">
    <property type="entry name" value="Ig-like_fold"/>
</dbReference>
<evidence type="ECO:0000313" key="6">
    <source>
        <dbReference type="Proteomes" id="UP000615234"/>
    </source>
</evidence>
<comment type="caution">
    <text evidence="5">The sequence shown here is derived from an EMBL/GenBank/DDBJ whole genome shotgun (WGS) entry which is preliminary data.</text>
</comment>
<dbReference type="InterPro" id="IPR014756">
    <property type="entry name" value="Ig_E-set"/>
</dbReference>
<dbReference type="EMBL" id="JACOOX010000004">
    <property type="protein sequence ID" value="MBC5662987.1"/>
    <property type="molecule type" value="Genomic_DNA"/>
</dbReference>
<dbReference type="Gene3D" id="3.40.50.410">
    <property type="entry name" value="von Willebrand factor, type A domain"/>
    <property type="match status" value="1"/>
</dbReference>
<feature type="coiled-coil region" evidence="1">
    <location>
        <begin position="308"/>
        <end position="335"/>
    </location>
</feature>
<dbReference type="Pfam" id="PF00092">
    <property type="entry name" value="VWA"/>
    <property type="match status" value="1"/>
</dbReference>
<dbReference type="SUPFAM" id="SSF53300">
    <property type="entry name" value="vWA-like"/>
    <property type="match status" value="1"/>
</dbReference>
<dbReference type="CDD" id="cd00198">
    <property type="entry name" value="vWFA"/>
    <property type="match status" value="1"/>
</dbReference>
<dbReference type="SMART" id="SM00327">
    <property type="entry name" value="VWA"/>
    <property type="match status" value="1"/>
</dbReference>
<dbReference type="Proteomes" id="UP000615234">
    <property type="component" value="Unassembled WGS sequence"/>
</dbReference>
<proteinExistence type="predicted"/>
<keyword evidence="3" id="KW-0472">Membrane</keyword>
<evidence type="ECO:0000256" key="2">
    <source>
        <dbReference type="SAM" id="MobiDB-lite"/>
    </source>
</evidence>
<feature type="transmembrane region" description="Helical" evidence="3">
    <location>
        <begin position="6"/>
        <end position="27"/>
    </location>
</feature>
<evidence type="ECO:0000313" key="5">
    <source>
        <dbReference type="EMBL" id="MBC5662987.1"/>
    </source>
</evidence>
<evidence type="ECO:0000256" key="1">
    <source>
        <dbReference type="SAM" id="Coils"/>
    </source>
</evidence>
<dbReference type="InterPro" id="IPR002035">
    <property type="entry name" value="VWF_A"/>
</dbReference>
<evidence type="ECO:0000256" key="3">
    <source>
        <dbReference type="SAM" id="Phobius"/>
    </source>
</evidence>
<feature type="transmembrane region" description="Helical" evidence="3">
    <location>
        <begin position="36"/>
        <end position="58"/>
    </location>
</feature>
<keyword evidence="6" id="KW-1185">Reference proteome</keyword>
<feature type="region of interest" description="Disordered" evidence="2">
    <location>
        <begin position="170"/>
        <end position="189"/>
    </location>
</feature>
<dbReference type="InterPro" id="IPR036465">
    <property type="entry name" value="vWFA_dom_sf"/>
</dbReference>
<dbReference type="PANTHER" id="PTHR10579">
    <property type="entry name" value="CALCIUM-ACTIVATED CHLORIDE CHANNEL REGULATOR"/>
    <property type="match status" value="1"/>
</dbReference>
<keyword evidence="3" id="KW-0812">Transmembrane</keyword>
<reference evidence="5 6" key="1">
    <citation type="submission" date="2020-08" db="EMBL/GenBank/DDBJ databases">
        <title>Genome public.</title>
        <authorList>
            <person name="Liu C."/>
            <person name="Sun Q."/>
        </authorList>
    </citation>
    <scope>NUCLEOTIDE SEQUENCE [LARGE SCALE GENOMIC DNA]</scope>
    <source>
        <strain evidence="5 6">NSJ-10</strain>
    </source>
</reference>
<dbReference type="InterPro" id="IPR051266">
    <property type="entry name" value="CLCR"/>
</dbReference>
<dbReference type="SUPFAM" id="SSF81296">
    <property type="entry name" value="E set domains"/>
    <property type="match status" value="1"/>
</dbReference>
<keyword evidence="1" id="KW-0175">Coiled coil</keyword>
<keyword evidence="3" id="KW-1133">Transmembrane helix</keyword>
<organism evidence="5 6">
    <name type="scientific">Coprococcus hominis</name>
    <name type="common">ex Liu et al. 2022</name>
    <dbReference type="NCBI Taxonomy" id="2763039"/>
    <lineage>
        <taxon>Bacteria</taxon>
        <taxon>Bacillati</taxon>
        <taxon>Bacillota</taxon>
        <taxon>Clostridia</taxon>
        <taxon>Lachnospirales</taxon>
        <taxon>Lachnospiraceae</taxon>
        <taxon>Coprococcus</taxon>
    </lineage>
</organism>